<feature type="transmembrane region" description="Helical" evidence="1">
    <location>
        <begin position="159"/>
        <end position="178"/>
    </location>
</feature>
<keyword evidence="1" id="KW-0812">Transmembrane</keyword>
<keyword evidence="3" id="KW-1185">Reference proteome</keyword>
<feature type="transmembrane region" description="Helical" evidence="1">
    <location>
        <begin position="199"/>
        <end position="220"/>
    </location>
</feature>
<dbReference type="Pfam" id="PF13803">
    <property type="entry name" value="DUF4184"/>
    <property type="match status" value="1"/>
</dbReference>
<comment type="caution">
    <text evidence="2">The sequence shown here is derived from an EMBL/GenBank/DDBJ whole genome shotgun (WGS) entry which is preliminary data.</text>
</comment>
<dbReference type="RefSeq" id="WP_211545011.1">
    <property type="nucleotide sequence ID" value="NZ_JAGTUK010000004.1"/>
</dbReference>
<keyword evidence="1" id="KW-1133">Transmembrane helix</keyword>
<dbReference type="InterPro" id="IPR025238">
    <property type="entry name" value="DUF4184"/>
</dbReference>
<dbReference type="Proteomes" id="UP000678243">
    <property type="component" value="Unassembled WGS sequence"/>
</dbReference>
<organism evidence="2 3">
    <name type="scientific">Microbacterium paraoxydans</name>
    <dbReference type="NCBI Taxonomy" id="199592"/>
    <lineage>
        <taxon>Bacteria</taxon>
        <taxon>Bacillati</taxon>
        <taxon>Actinomycetota</taxon>
        <taxon>Actinomycetes</taxon>
        <taxon>Micrococcales</taxon>
        <taxon>Microbacteriaceae</taxon>
        <taxon>Microbacterium</taxon>
    </lineage>
</organism>
<evidence type="ECO:0000313" key="2">
    <source>
        <dbReference type="EMBL" id="MBS0025306.1"/>
    </source>
</evidence>
<dbReference type="EMBL" id="JAGTUK010000004">
    <property type="protein sequence ID" value="MBS0025306.1"/>
    <property type="molecule type" value="Genomic_DNA"/>
</dbReference>
<feature type="transmembrane region" description="Helical" evidence="1">
    <location>
        <begin position="111"/>
        <end position="130"/>
    </location>
</feature>
<evidence type="ECO:0000256" key="1">
    <source>
        <dbReference type="SAM" id="Phobius"/>
    </source>
</evidence>
<accession>A0ABS5IQW6</accession>
<gene>
    <name evidence="2" type="ORF">KE274_14460</name>
</gene>
<feature type="transmembrane region" description="Helical" evidence="1">
    <location>
        <begin position="232"/>
        <end position="256"/>
    </location>
</feature>
<name>A0ABS5IQW6_9MICO</name>
<sequence length="267" mass="28944">MPFTPSHAIVALPFVRTPLVPAAIAIGAMTPDLPLFLRGVGLDYSFTHTVANVVWTALLAFVLFLVWRVVLRPAVGELSPLWLARRLPVDWDDRGAVAAGRAVGVGLGRPWYPLLLAVSLVIGVLSHILWDAFTHEGRWGVELLPVLDAQWGPLLGYKWVQHGSSVLALLGLGVWAALRLRRAGPRAVVARRLPSAVRVVWWLSLPVILVAAWGIGLAMFGPLSSEFTIAHLAYRVLPPACAVWGALTLVLCVIVATRREDAPARAD</sequence>
<protein>
    <submittedName>
        <fullName evidence="2">DUF4184 family protein</fullName>
    </submittedName>
</protein>
<keyword evidence="1" id="KW-0472">Membrane</keyword>
<proteinExistence type="predicted"/>
<feature type="transmembrane region" description="Helical" evidence="1">
    <location>
        <begin position="46"/>
        <end position="67"/>
    </location>
</feature>
<evidence type="ECO:0000313" key="3">
    <source>
        <dbReference type="Proteomes" id="UP000678243"/>
    </source>
</evidence>
<reference evidence="2 3" key="1">
    <citation type="submission" date="2021-04" db="EMBL/GenBank/DDBJ databases">
        <title>Whole genome analysis of root endophytic bacterium Microbacterium paraoxydans ku-mp colonizing RP-bio226 rice variety.</title>
        <authorList>
            <person name="Ulaganathan K."/>
            <person name="Latha B."/>
        </authorList>
    </citation>
    <scope>NUCLEOTIDE SEQUENCE [LARGE SCALE GENOMIC DNA]</scope>
    <source>
        <strain evidence="3">ku-mp</strain>
    </source>
</reference>